<reference evidence="1 2" key="1">
    <citation type="journal article" date="2014" name="Int. J. Syst. Evol. Microbiol.">
        <title>Phaeodactylibacter xiamenensis gen. nov., sp. nov., a member of the family Saprospiraceae isolated from the marine alga Phaeodactylum tricornutum.</title>
        <authorList>
            <person name="Chen Z.Jr."/>
            <person name="Lei X."/>
            <person name="Lai Q."/>
            <person name="Li Y."/>
            <person name="Zhang B."/>
            <person name="Zhang J."/>
            <person name="Zhang H."/>
            <person name="Yang L."/>
            <person name="Zheng W."/>
            <person name="Tian Y."/>
            <person name="Yu Z."/>
            <person name="Xu H.Jr."/>
            <person name="Zheng T."/>
        </authorList>
    </citation>
    <scope>NUCLEOTIDE SEQUENCE [LARGE SCALE GENOMIC DNA]</scope>
    <source>
        <strain evidence="1 2">KD52</strain>
    </source>
</reference>
<gene>
    <name evidence="1" type="ORF">IX84_10010</name>
</gene>
<name>A0A098S6P1_9BACT</name>
<dbReference type="RefSeq" id="WP_044219381.1">
    <property type="nucleotide sequence ID" value="NZ_JBKAGJ010000007.1"/>
</dbReference>
<sequence length="126" mass="13957">MQLRQMQATPVIPGLPRMRCGFSPATGQGVNLSKHPRAYYVIFNNPQLLNLSSYQAGTAQQYLRGPIQKTCPPVEGRIHKNSHLEYAWSSSQVDPGLFFYGTFVLESTCPVDAKARPAGRHKPALT</sequence>
<accession>A0A098S6P1</accession>
<organism evidence="1 2">
    <name type="scientific">Phaeodactylibacter xiamenensis</name>
    <dbReference type="NCBI Taxonomy" id="1524460"/>
    <lineage>
        <taxon>Bacteria</taxon>
        <taxon>Pseudomonadati</taxon>
        <taxon>Bacteroidota</taxon>
        <taxon>Saprospiria</taxon>
        <taxon>Saprospirales</taxon>
        <taxon>Haliscomenobacteraceae</taxon>
        <taxon>Phaeodactylibacter</taxon>
    </lineage>
</organism>
<dbReference type="AlphaFoldDB" id="A0A098S6P1"/>
<evidence type="ECO:0000313" key="2">
    <source>
        <dbReference type="Proteomes" id="UP000029736"/>
    </source>
</evidence>
<keyword evidence="2" id="KW-1185">Reference proteome</keyword>
<dbReference type="Proteomes" id="UP000029736">
    <property type="component" value="Unassembled WGS sequence"/>
</dbReference>
<comment type="caution">
    <text evidence="1">The sequence shown here is derived from an EMBL/GenBank/DDBJ whole genome shotgun (WGS) entry which is preliminary data.</text>
</comment>
<evidence type="ECO:0000313" key="1">
    <source>
        <dbReference type="EMBL" id="KGE88154.1"/>
    </source>
</evidence>
<proteinExistence type="predicted"/>
<dbReference type="EMBL" id="JPOS01000020">
    <property type="protein sequence ID" value="KGE88154.1"/>
    <property type="molecule type" value="Genomic_DNA"/>
</dbReference>
<protein>
    <submittedName>
        <fullName evidence="1">Uncharacterized protein</fullName>
    </submittedName>
</protein>